<name>A0AAD7FZ73_9AGAR</name>
<accession>A0AAD7FZ73</accession>
<feature type="region of interest" description="Disordered" evidence="1">
    <location>
        <begin position="533"/>
        <end position="554"/>
    </location>
</feature>
<dbReference type="AlphaFoldDB" id="A0AAD7FZ73"/>
<feature type="region of interest" description="Disordered" evidence="1">
    <location>
        <begin position="59"/>
        <end position="94"/>
    </location>
</feature>
<protein>
    <recommendedName>
        <fullName evidence="4">F-box domain-containing protein</fullName>
    </recommendedName>
</protein>
<evidence type="ECO:0000256" key="1">
    <source>
        <dbReference type="SAM" id="MobiDB-lite"/>
    </source>
</evidence>
<feature type="compositionally biased region" description="Low complexity" evidence="1">
    <location>
        <begin position="78"/>
        <end position="94"/>
    </location>
</feature>
<sequence length="600" mass="66523">MHPQSVVDILPDLPSLTRLDIGGCIPYQYAPPEPSVLHPSSGYTLEVVGITRAACPSLPGRLSARRRKTRESEDSDDLSLSNQHQTSSSPSKSSMAALISEVRKWASREDTPYERKARPLVVLPDLPTPPFSISHINQSDWVPDELQVRILQGHIEDLESHFESLKSLTGLVIHRYEDLTKSVEAYRYLTVHDPPQHPRTRVAPLVELPDLPTLSPLVYSILYLGLTFEKPDLRALNEYIDQLESQLASLKSLTRLVTRRLGDLSTSITEHKGSISALRRLPTELLAHIFLLLVENSACPDIDIPYESVPRQAPWLLTRVCRRWSEVALGFKLLWCRVSCPLACQMPAHGAAPLMRLLHKRSGGVPLMIKIRDSEGYRHDGLDVVLEHAGRWKTLTIEVSTSRALGKLAGIRGRVHNLTELDICTHTLESLGTPLQDVRNAFSDGAAELTTIPAVFYHTNGVCGSSPFAFPWRQLTRLTTTFASSEEVPPILNHLSNIVELHVICAAPGTFPTDDVHPPLRALDANNAVGPMPPLPARLHGRTRPRAAPDSRCSGRKCRSASHRALRVYSAMALFPNKISHPKTIISIAQALPCLEVFDL</sequence>
<dbReference type="Proteomes" id="UP001221142">
    <property type="component" value="Unassembled WGS sequence"/>
</dbReference>
<evidence type="ECO:0000313" key="3">
    <source>
        <dbReference type="Proteomes" id="UP001221142"/>
    </source>
</evidence>
<keyword evidence="3" id="KW-1185">Reference proteome</keyword>
<reference evidence="2" key="1">
    <citation type="submission" date="2023-03" db="EMBL/GenBank/DDBJ databases">
        <title>Massive genome expansion in bonnet fungi (Mycena s.s.) driven by repeated elements and novel gene families across ecological guilds.</title>
        <authorList>
            <consortium name="Lawrence Berkeley National Laboratory"/>
            <person name="Harder C.B."/>
            <person name="Miyauchi S."/>
            <person name="Viragh M."/>
            <person name="Kuo A."/>
            <person name="Thoen E."/>
            <person name="Andreopoulos B."/>
            <person name="Lu D."/>
            <person name="Skrede I."/>
            <person name="Drula E."/>
            <person name="Henrissat B."/>
            <person name="Morin E."/>
            <person name="Kohler A."/>
            <person name="Barry K."/>
            <person name="LaButti K."/>
            <person name="Morin E."/>
            <person name="Salamov A."/>
            <person name="Lipzen A."/>
            <person name="Mereny Z."/>
            <person name="Hegedus B."/>
            <person name="Baldrian P."/>
            <person name="Stursova M."/>
            <person name="Weitz H."/>
            <person name="Taylor A."/>
            <person name="Grigoriev I.V."/>
            <person name="Nagy L.G."/>
            <person name="Martin F."/>
            <person name="Kauserud H."/>
        </authorList>
    </citation>
    <scope>NUCLEOTIDE SEQUENCE</scope>
    <source>
        <strain evidence="2">9284</strain>
    </source>
</reference>
<organism evidence="2 3">
    <name type="scientific">Roridomyces roridus</name>
    <dbReference type="NCBI Taxonomy" id="1738132"/>
    <lineage>
        <taxon>Eukaryota</taxon>
        <taxon>Fungi</taxon>
        <taxon>Dikarya</taxon>
        <taxon>Basidiomycota</taxon>
        <taxon>Agaricomycotina</taxon>
        <taxon>Agaricomycetes</taxon>
        <taxon>Agaricomycetidae</taxon>
        <taxon>Agaricales</taxon>
        <taxon>Marasmiineae</taxon>
        <taxon>Mycenaceae</taxon>
        <taxon>Roridomyces</taxon>
    </lineage>
</organism>
<evidence type="ECO:0000313" key="2">
    <source>
        <dbReference type="EMBL" id="KAJ7650878.1"/>
    </source>
</evidence>
<gene>
    <name evidence="2" type="ORF">FB45DRAFT_859542</name>
</gene>
<evidence type="ECO:0008006" key="4">
    <source>
        <dbReference type="Google" id="ProtNLM"/>
    </source>
</evidence>
<comment type="caution">
    <text evidence="2">The sequence shown here is derived from an EMBL/GenBank/DDBJ whole genome shotgun (WGS) entry which is preliminary data.</text>
</comment>
<dbReference type="EMBL" id="JARKIF010000001">
    <property type="protein sequence ID" value="KAJ7650878.1"/>
    <property type="molecule type" value="Genomic_DNA"/>
</dbReference>
<proteinExistence type="predicted"/>